<keyword evidence="2" id="KW-1185">Reference proteome</keyword>
<sequence length="137" mass="16560">MQKKKLNWKSQLHPLKFFSRFFHSPKRASLVVVTNHWELCKQENERLLCRYLRERGLYASPDYVIDHVSIDVALVPYRIALMRKQEPANERKIARFLQRKGWTVYFYSDNHIRQEMDQLFYAIEMSIHPFKNASLTN</sequence>
<dbReference type="Proteomes" id="UP001179280">
    <property type="component" value="Unassembled WGS sequence"/>
</dbReference>
<accession>A0ABS2SSR9</accession>
<evidence type="ECO:0000313" key="1">
    <source>
        <dbReference type="EMBL" id="MBM7838544.1"/>
    </source>
</evidence>
<reference evidence="1" key="1">
    <citation type="submission" date="2021-01" db="EMBL/GenBank/DDBJ databases">
        <title>Genomic Encyclopedia of Type Strains, Phase IV (KMG-IV): sequencing the most valuable type-strain genomes for metagenomic binning, comparative biology and taxonomic classification.</title>
        <authorList>
            <person name="Goeker M."/>
        </authorList>
    </citation>
    <scope>NUCLEOTIDE SEQUENCE</scope>
    <source>
        <strain evidence="1">DSM 21943</strain>
    </source>
</reference>
<proteinExistence type="predicted"/>
<gene>
    <name evidence="1" type="ORF">JOC54_001800</name>
</gene>
<dbReference type="EMBL" id="JAFBCV010000004">
    <property type="protein sequence ID" value="MBM7838544.1"/>
    <property type="molecule type" value="Genomic_DNA"/>
</dbReference>
<organism evidence="1 2">
    <name type="scientific">Shouchella xiaoxiensis</name>
    <dbReference type="NCBI Taxonomy" id="766895"/>
    <lineage>
        <taxon>Bacteria</taxon>
        <taxon>Bacillati</taxon>
        <taxon>Bacillota</taxon>
        <taxon>Bacilli</taxon>
        <taxon>Bacillales</taxon>
        <taxon>Bacillaceae</taxon>
        <taxon>Shouchella</taxon>
    </lineage>
</organism>
<comment type="caution">
    <text evidence="1">The sequence shown here is derived from an EMBL/GenBank/DDBJ whole genome shotgun (WGS) entry which is preliminary data.</text>
</comment>
<protein>
    <recommendedName>
        <fullName evidence="3">DUF559 domain-containing protein</fullName>
    </recommendedName>
</protein>
<dbReference type="RefSeq" id="WP_204465743.1">
    <property type="nucleotide sequence ID" value="NZ_JAFBCV010000004.1"/>
</dbReference>
<evidence type="ECO:0008006" key="3">
    <source>
        <dbReference type="Google" id="ProtNLM"/>
    </source>
</evidence>
<name>A0ABS2SSR9_9BACI</name>
<evidence type="ECO:0000313" key="2">
    <source>
        <dbReference type="Proteomes" id="UP001179280"/>
    </source>
</evidence>